<keyword evidence="5" id="KW-1185">Reference proteome</keyword>
<evidence type="ECO:0000256" key="1">
    <source>
        <dbReference type="SAM" id="MobiDB-lite"/>
    </source>
</evidence>
<feature type="transmembrane region" description="Helical" evidence="2">
    <location>
        <begin position="136"/>
        <end position="158"/>
    </location>
</feature>
<dbReference type="InterPro" id="IPR046253">
    <property type="entry name" value="DUF6286"/>
</dbReference>
<protein>
    <submittedName>
        <fullName evidence="4">DUF6286 domain-containing protein</fullName>
    </submittedName>
</protein>
<dbReference type="Proteomes" id="UP001271723">
    <property type="component" value="Unassembled WGS sequence"/>
</dbReference>
<dbReference type="Pfam" id="PF19803">
    <property type="entry name" value="DUF6286"/>
    <property type="match status" value="1"/>
</dbReference>
<feature type="compositionally biased region" description="Basic and acidic residues" evidence="1">
    <location>
        <begin position="1"/>
        <end position="40"/>
    </location>
</feature>
<keyword evidence="2" id="KW-0472">Membrane</keyword>
<evidence type="ECO:0000313" key="5">
    <source>
        <dbReference type="Proteomes" id="UP001271723"/>
    </source>
</evidence>
<comment type="caution">
    <text evidence="4">The sequence shown here is derived from an EMBL/GenBank/DDBJ whole genome shotgun (WGS) entry which is preliminary data.</text>
</comment>
<keyword evidence="2" id="KW-1133">Transmembrane helix</keyword>
<evidence type="ECO:0000259" key="3">
    <source>
        <dbReference type="Pfam" id="PF19803"/>
    </source>
</evidence>
<feature type="domain" description="DUF6286" evidence="3">
    <location>
        <begin position="147"/>
        <end position="251"/>
    </location>
</feature>
<evidence type="ECO:0000313" key="4">
    <source>
        <dbReference type="EMBL" id="MDX2907129.1"/>
    </source>
</evidence>
<feature type="region of interest" description="Disordered" evidence="1">
    <location>
        <begin position="1"/>
        <end position="78"/>
    </location>
</feature>
<proteinExistence type="predicted"/>
<name>A0ABU4KUN0_9ACTN</name>
<organism evidence="4 5">
    <name type="scientific">Streptomyces griseiscabiei</name>
    <dbReference type="NCBI Taxonomy" id="2993540"/>
    <lineage>
        <taxon>Bacteria</taxon>
        <taxon>Bacillati</taxon>
        <taxon>Actinomycetota</taxon>
        <taxon>Actinomycetes</taxon>
        <taxon>Kitasatosporales</taxon>
        <taxon>Streptomycetaceae</taxon>
        <taxon>Streptomyces</taxon>
    </lineage>
</organism>
<sequence length="257" mass="27704">MSEPQRSEGTTRRLPVIDKSDDKSDDKTDDKTDDRTDDTAGHTAGGTTGGKAADRDPDQSASAADYDPPPVADGENGGEKRFWSARRVPAGILAVLLLGGAGLLLYDVVAVRADRPAMAWRRSLARELAERPLDDIWVLVGASVAVVLGVWLLVLAATPGLRDVLPMRRVHPQVRAGLHRGAAALALRDRAMEVSGVRSVRVRAGRKRVDVRAMSHFRELDEVRADLDDTLADGIRGLGLSRPPALSVHVRRPGRKG</sequence>
<dbReference type="RefSeq" id="WP_086755270.1">
    <property type="nucleotide sequence ID" value="NZ_JAGJBZ010000001.1"/>
</dbReference>
<reference evidence="4 5" key="1">
    <citation type="journal article" date="2023" name="Microb. Genom.">
        <title>Mesoterricola silvestris gen. nov., sp. nov., Mesoterricola sediminis sp. nov., Geothrix oryzae sp. nov., Geothrix edaphica sp. nov., Geothrix rubra sp. nov., and Geothrix limicola sp. nov., six novel members of Acidobacteriota isolated from soils.</title>
        <authorList>
            <person name="Weisberg A.J."/>
            <person name="Pearce E."/>
            <person name="Kramer C.G."/>
            <person name="Chang J.H."/>
            <person name="Clarke C.R."/>
        </authorList>
    </citation>
    <scope>NUCLEOTIDE SEQUENCE [LARGE SCALE GENOMIC DNA]</scope>
    <source>
        <strain evidence="4 5">NRRL_B-2795</strain>
    </source>
</reference>
<accession>A0ABU4KUN0</accession>
<evidence type="ECO:0000256" key="2">
    <source>
        <dbReference type="SAM" id="Phobius"/>
    </source>
</evidence>
<keyword evidence="2" id="KW-0812">Transmembrane</keyword>
<feature type="transmembrane region" description="Helical" evidence="2">
    <location>
        <begin position="88"/>
        <end position="106"/>
    </location>
</feature>
<dbReference type="EMBL" id="JARAVY010000001">
    <property type="protein sequence ID" value="MDX2907129.1"/>
    <property type="molecule type" value="Genomic_DNA"/>
</dbReference>
<gene>
    <name evidence="4" type="ORF">PV517_00295</name>
</gene>